<dbReference type="Pfam" id="PF07729">
    <property type="entry name" value="FCD"/>
    <property type="match status" value="1"/>
</dbReference>
<dbReference type="InterPro" id="IPR036388">
    <property type="entry name" value="WH-like_DNA-bd_sf"/>
</dbReference>
<evidence type="ECO:0000256" key="2">
    <source>
        <dbReference type="ARBA" id="ARBA00023125"/>
    </source>
</evidence>
<dbReference type="InterPro" id="IPR036390">
    <property type="entry name" value="WH_DNA-bd_sf"/>
</dbReference>
<accession>A0A7W9BDD1</accession>
<keyword evidence="1" id="KW-0805">Transcription regulation</keyword>
<comment type="caution">
    <text evidence="5">The sequence shown here is derived from an EMBL/GenBank/DDBJ whole genome shotgun (WGS) entry which is preliminary data.</text>
</comment>
<dbReference type="Pfam" id="PF00392">
    <property type="entry name" value="GntR"/>
    <property type="match status" value="1"/>
</dbReference>
<dbReference type="PANTHER" id="PTHR43537">
    <property type="entry name" value="TRANSCRIPTIONAL REGULATOR, GNTR FAMILY"/>
    <property type="match status" value="1"/>
</dbReference>
<dbReference type="SUPFAM" id="SSF46785">
    <property type="entry name" value="Winged helix' DNA-binding domain"/>
    <property type="match status" value="1"/>
</dbReference>
<dbReference type="EMBL" id="JACIJK010000005">
    <property type="protein sequence ID" value="MBB5715082.1"/>
    <property type="molecule type" value="Genomic_DNA"/>
</dbReference>
<evidence type="ECO:0000313" key="5">
    <source>
        <dbReference type="EMBL" id="MBB5715082.1"/>
    </source>
</evidence>
<evidence type="ECO:0000256" key="3">
    <source>
        <dbReference type="ARBA" id="ARBA00023163"/>
    </source>
</evidence>
<dbReference type="InterPro" id="IPR000524">
    <property type="entry name" value="Tscrpt_reg_HTH_GntR"/>
</dbReference>
<dbReference type="CDD" id="cd07377">
    <property type="entry name" value="WHTH_GntR"/>
    <property type="match status" value="1"/>
</dbReference>
<dbReference type="SMART" id="SM00345">
    <property type="entry name" value="HTH_GNTR"/>
    <property type="match status" value="1"/>
</dbReference>
<keyword evidence="3" id="KW-0804">Transcription</keyword>
<protein>
    <submittedName>
        <fullName evidence="5">DNA-binding FadR family transcriptional regulator</fullName>
    </submittedName>
</protein>
<organism evidence="5 6">
    <name type="scientific">Sphingomonas aerophila</name>
    <dbReference type="NCBI Taxonomy" id="1344948"/>
    <lineage>
        <taxon>Bacteria</taxon>
        <taxon>Pseudomonadati</taxon>
        <taxon>Pseudomonadota</taxon>
        <taxon>Alphaproteobacteria</taxon>
        <taxon>Sphingomonadales</taxon>
        <taxon>Sphingomonadaceae</taxon>
        <taxon>Sphingomonas</taxon>
    </lineage>
</organism>
<gene>
    <name evidence="5" type="ORF">FHS94_001923</name>
</gene>
<dbReference type="InterPro" id="IPR011711">
    <property type="entry name" value="GntR_C"/>
</dbReference>
<dbReference type="SMART" id="SM00895">
    <property type="entry name" value="FCD"/>
    <property type="match status" value="1"/>
</dbReference>
<dbReference type="Gene3D" id="1.20.120.530">
    <property type="entry name" value="GntR ligand-binding domain-like"/>
    <property type="match status" value="1"/>
</dbReference>
<dbReference type="PRINTS" id="PR00035">
    <property type="entry name" value="HTHGNTR"/>
</dbReference>
<feature type="domain" description="HTH gntR-type" evidence="4">
    <location>
        <begin position="31"/>
        <end position="99"/>
    </location>
</feature>
<evidence type="ECO:0000313" key="6">
    <source>
        <dbReference type="Proteomes" id="UP000546200"/>
    </source>
</evidence>
<proteinExistence type="predicted"/>
<evidence type="ECO:0000259" key="4">
    <source>
        <dbReference type="PROSITE" id="PS50949"/>
    </source>
</evidence>
<dbReference type="GO" id="GO:0003677">
    <property type="term" value="F:DNA binding"/>
    <property type="evidence" value="ECO:0007669"/>
    <property type="project" value="UniProtKB-KW"/>
</dbReference>
<dbReference type="Proteomes" id="UP000546200">
    <property type="component" value="Unassembled WGS sequence"/>
</dbReference>
<dbReference type="GO" id="GO:0003700">
    <property type="term" value="F:DNA-binding transcription factor activity"/>
    <property type="evidence" value="ECO:0007669"/>
    <property type="project" value="InterPro"/>
</dbReference>
<dbReference type="AlphaFoldDB" id="A0A7W9BDD1"/>
<dbReference type="SUPFAM" id="SSF48008">
    <property type="entry name" value="GntR ligand-binding domain-like"/>
    <property type="match status" value="1"/>
</dbReference>
<dbReference type="Gene3D" id="1.10.10.10">
    <property type="entry name" value="Winged helix-like DNA-binding domain superfamily/Winged helix DNA-binding domain"/>
    <property type="match status" value="1"/>
</dbReference>
<reference evidence="5 6" key="1">
    <citation type="submission" date="2020-08" db="EMBL/GenBank/DDBJ databases">
        <title>Genomic Encyclopedia of Type Strains, Phase IV (KMG-IV): sequencing the most valuable type-strain genomes for metagenomic binning, comparative biology and taxonomic classification.</title>
        <authorList>
            <person name="Goeker M."/>
        </authorList>
    </citation>
    <scope>NUCLEOTIDE SEQUENCE [LARGE SCALE GENOMIC DNA]</scope>
    <source>
        <strain evidence="5 6">DSM 100044</strain>
    </source>
</reference>
<dbReference type="PANTHER" id="PTHR43537:SF44">
    <property type="entry name" value="GNTR FAMILY REGULATORY PROTEIN"/>
    <property type="match status" value="1"/>
</dbReference>
<keyword evidence="2 5" id="KW-0238">DNA-binding</keyword>
<sequence length="258" mass="27520">MLGTNIARRGSTAEVSDDLPGLIRNPRNTGRRLRGSIIHKLGTAILSGQYAPGEILPNELALSDSLDVSRSALREALRILAGKGLVASRPKAGTQVSPRERWNLLDPEVLTWAFDSGPDMSLVRALFELRAIVEPAAAGLAATRRAPADLKAMKTALAAMRQMTPGPDAGSTAERDFHGAVLRATRNEALIVLEAGIGAVVNWTTRHGQAARALPRNPLPDLTRVFDAIVARDAPAAAEAMHSLVQTAQEDARRALEV</sequence>
<name>A0A7W9BDD1_9SPHN</name>
<dbReference type="InterPro" id="IPR008920">
    <property type="entry name" value="TF_FadR/GntR_C"/>
</dbReference>
<evidence type="ECO:0000256" key="1">
    <source>
        <dbReference type="ARBA" id="ARBA00023015"/>
    </source>
</evidence>
<keyword evidence="6" id="KW-1185">Reference proteome</keyword>
<dbReference type="RefSeq" id="WP_184057053.1">
    <property type="nucleotide sequence ID" value="NZ_JACIJK010000005.1"/>
</dbReference>
<dbReference type="PROSITE" id="PS50949">
    <property type="entry name" value="HTH_GNTR"/>
    <property type="match status" value="1"/>
</dbReference>